<comment type="caution">
    <text evidence="1">The sequence shown here is derived from an EMBL/GenBank/DDBJ whole genome shotgun (WGS) entry which is preliminary data.</text>
</comment>
<evidence type="ECO:0000313" key="2">
    <source>
        <dbReference type="Proteomes" id="UP000189229"/>
    </source>
</evidence>
<dbReference type="EMBL" id="MVBM01000002">
    <property type="protein sequence ID" value="OOK79301.1"/>
    <property type="molecule type" value="Genomic_DNA"/>
</dbReference>
<reference evidence="1 2" key="1">
    <citation type="submission" date="2017-02" db="EMBL/GenBank/DDBJ databases">
        <title>Complete genome sequences of Mycobacterium kansasii strains isolated from rhesus macaques.</title>
        <authorList>
            <person name="Panda A."/>
            <person name="Nagaraj S."/>
            <person name="Zhao X."/>
            <person name="Tettelin H."/>
            <person name="Detolla L.J."/>
        </authorList>
    </citation>
    <scope>NUCLEOTIDE SEQUENCE [LARGE SCALE GENOMIC DNA]</scope>
    <source>
        <strain evidence="1 2">11-3813</strain>
    </source>
</reference>
<sequence length="60" mass="6604">MCHQGRRLRKKPATCWPEIVAGRLRPMDPVRSRGFAACGGASIRLAKSSAKTPIMPQCRP</sequence>
<name>A0A1V3XLF9_MYCKA</name>
<dbReference type="Proteomes" id="UP000189229">
    <property type="component" value="Unassembled WGS sequence"/>
</dbReference>
<protein>
    <submittedName>
        <fullName evidence="1">Uncharacterized protein</fullName>
    </submittedName>
</protein>
<organism evidence="1 2">
    <name type="scientific">Mycobacterium kansasii</name>
    <dbReference type="NCBI Taxonomy" id="1768"/>
    <lineage>
        <taxon>Bacteria</taxon>
        <taxon>Bacillati</taxon>
        <taxon>Actinomycetota</taxon>
        <taxon>Actinomycetes</taxon>
        <taxon>Mycobacteriales</taxon>
        <taxon>Mycobacteriaceae</taxon>
        <taxon>Mycobacterium</taxon>
    </lineage>
</organism>
<proteinExistence type="predicted"/>
<gene>
    <name evidence="1" type="ORF">BZL30_2942</name>
</gene>
<accession>A0A1V3XLF9</accession>
<dbReference type="AlphaFoldDB" id="A0A1V3XLF9"/>
<evidence type="ECO:0000313" key="1">
    <source>
        <dbReference type="EMBL" id="OOK79301.1"/>
    </source>
</evidence>